<dbReference type="InterPro" id="IPR011650">
    <property type="entry name" value="Peptidase_M20_dimer"/>
</dbReference>
<dbReference type="CDD" id="cd05666">
    <property type="entry name" value="M20_Acy1-like"/>
    <property type="match status" value="1"/>
</dbReference>
<dbReference type="Pfam" id="PF07687">
    <property type="entry name" value="M20_dimer"/>
    <property type="match status" value="1"/>
</dbReference>
<dbReference type="PIRSF" id="PIRSF005962">
    <property type="entry name" value="Pept_M20D_amidohydro"/>
    <property type="match status" value="1"/>
</dbReference>
<evidence type="ECO:0000313" key="4">
    <source>
        <dbReference type="Proteomes" id="UP001205890"/>
    </source>
</evidence>
<dbReference type="Proteomes" id="UP001205890">
    <property type="component" value="Unassembled WGS sequence"/>
</dbReference>
<dbReference type="PANTHER" id="PTHR11014">
    <property type="entry name" value="PEPTIDASE M20 FAMILY MEMBER"/>
    <property type="match status" value="1"/>
</dbReference>
<dbReference type="InterPro" id="IPR036264">
    <property type="entry name" value="Bact_exopeptidase_dim_dom"/>
</dbReference>
<dbReference type="EMBL" id="JANCLU010000001">
    <property type="protein sequence ID" value="MCP8937309.1"/>
    <property type="molecule type" value="Genomic_DNA"/>
</dbReference>
<feature type="domain" description="Peptidase M20 dimerisation" evidence="2">
    <location>
        <begin position="182"/>
        <end position="258"/>
    </location>
</feature>
<organism evidence="3 4">
    <name type="scientific">Alsobacter ponti</name>
    <dbReference type="NCBI Taxonomy" id="2962936"/>
    <lineage>
        <taxon>Bacteria</taxon>
        <taxon>Pseudomonadati</taxon>
        <taxon>Pseudomonadota</taxon>
        <taxon>Alphaproteobacteria</taxon>
        <taxon>Hyphomicrobiales</taxon>
        <taxon>Alsobacteraceae</taxon>
        <taxon>Alsobacter</taxon>
    </lineage>
</organism>
<name>A0ABT1L781_9HYPH</name>
<dbReference type="NCBIfam" id="TIGR01891">
    <property type="entry name" value="amidohydrolases"/>
    <property type="match status" value="1"/>
</dbReference>
<dbReference type="Gene3D" id="3.30.70.360">
    <property type="match status" value="1"/>
</dbReference>
<comment type="caution">
    <text evidence="3">The sequence shown here is derived from an EMBL/GenBank/DDBJ whole genome shotgun (WGS) entry which is preliminary data.</text>
</comment>
<reference evidence="3 4" key="1">
    <citation type="submission" date="2022-07" db="EMBL/GenBank/DDBJ databases">
        <authorList>
            <person name="Li W.-J."/>
            <person name="Deng Q.-Q."/>
        </authorList>
    </citation>
    <scope>NUCLEOTIDE SEQUENCE [LARGE SCALE GENOMIC DNA]</scope>
    <source>
        <strain evidence="3 4">SYSU M60028</strain>
    </source>
</reference>
<sequence>MTVIDRIAAFHDDLAALRRDFHAHPEIGFEEHRTSDIVAAKLAEYGVEVHRNIGGTGVVGVLRNGNSHRSVGLRSDMDALPIHEATGKPWASLKPGTMHACGHDGHMTMLLGAARYLAETRAFDGTVHFIFQPAEEGLGGAKAMLADGLFERFPCDAVFGMHNAPGLAKGRFSIRPGAMMAGGAFFDIDVAGRGAHGARPEASIDPVLAAAHIATAIQSIVARNVPATEHAVLSVTAIHSGDAYNVIPDSAQMRGTARCFSHAGMDVLRRGLERVAVNVAAGLGATAEVDFREIFAPVVNDPAETQAIADVAASLVGDDAVSREQPLILASEDFSYMLEARPGAFINIGHGDSAQVHNPAYDFDDAVIPLGASLWARLAEAKLGRMPG</sequence>
<dbReference type="Pfam" id="PF01546">
    <property type="entry name" value="Peptidase_M20"/>
    <property type="match status" value="1"/>
</dbReference>
<dbReference type="InterPro" id="IPR017439">
    <property type="entry name" value="Amidohydrolase"/>
</dbReference>
<dbReference type="InterPro" id="IPR002933">
    <property type="entry name" value="Peptidase_M20"/>
</dbReference>
<dbReference type="RefSeq" id="WP_254738142.1">
    <property type="nucleotide sequence ID" value="NZ_JANCLU010000001.1"/>
</dbReference>
<dbReference type="SUPFAM" id="SSF55031">
    <property type="entry name" value="Bacterial exopeptidase dimerisation domain"/>
    <property type="match status" value="1"/>
</dbReference>
<evidence type="ECO:0000313" key="3">
    <source>
        <dbReference type="EMBL" id="MCP8937309.1"/>
    </source>
</evidence>
<keyword evidence="1" id="KW-0378">Hydrolase</keyword>
<dbReference type="SUPFAM" id="SSF53187">
    <property type="entry name" value="Zn-dependent exopeptidases"/>
    <property type="match status" value="1"/>
</dbReference>
<evidence type="ECO:0000259" key="2">
    <source>
        <dbReference type="Pfam" id="PF07687"/>
    </source>
</evidence>
<evidence type="ECO:0000256" key="1">
    <source>
        <dbReference type="ARBA" id="ARBA00022801"/>
    </source>
</evidence>
<gene>
    <name evidence="3" type="ORF">NK718_02170</name>
</gene>
<dbReference type="Gene3D" id="3.40.630.10">
    <property type="entry name" value="Zn peptidases"/>
    <property type="match status" value="1"/>
</dbReference>
<protein>
    <submittedName>
        <fullName evidence="3">M20 family metallopeptidase</fullName>
    </submittedName>
</protein>
<accession>A0ABT1L781</accession>
<dbReference type="PANTHER" id="PTHR11014:SF63">
    <property type="entry name" value="METALLOPEPTIDASE, PUTATIVE (AFU_ORTHOLOGUE AFUA_6G09600)-RELATED"/>
    <property type="match status" value="1"/>
</dbReference>
<keyword evidence="4" id="KW-1185">Reference proteome</keyword>
<proteinExistence type="predicted"/>